<evidence type="ECO:0000256" key="4">
    <source>
        <dbReference type="SAM" id="Coils"/>
    </source>
</evidence>
<evidence type="ECO:0000259" key="7">
    <source>
        <dbReference type="PROSITE" id="PS50994"/>
    </source>
</evidence>
<dbReference type="SUPFAM" id="SSF57756">
    <property type="entry name" value="Retrovirus zinc finger-like domains"/>
    <property type="match status" value="1"/>
</dbReference>
<dbReference type="Pfam" id="PF25597">
    <property type="entry name" value="SH3_retrovirus"/>
    <property type="match status" value="1"/>
</dbReference>
<dbReference type="Pfam" id="PF07727">
    <property type="entry name" value="RVT_2"/>
    <property type="match status" value="1"/>
</dbReference>
<keyword evidence="3" id="KW-0862">Zinc</keyword>
<dbReference type="Gene3D" id="3.30.420.10">
    <property type="entry name" value="Ribonuclease H-like superfamily/Ribonuclease H"/>
    <property type="match status" value="1"/>
</dbReference>
<evidence type="ECO:0000256" key="3">
    <source>
        <dbReference type="PROSITE-ProRule" id="PRU00047"/>
    </source>
</evidence>
<evidence type="ECO:0000256" key="1">
    <source>
        <dbReference type="ARBA" id="ARBA00022723"/>
    </source>
</evidence>
<keyword evidence="2" id="KW-0378">Hydrolase</keyword>
<dbReference type="EMBL" id="BQNB010019859">
    <property type="protein sequence ID" value="GJT89764.1"/>
    <property type="molecule type" value="Genomic_DNA"/>
</dbReference>
<dbReference type="InterPro" id="IPR001584">
    <property type="entry name" value="Integrase_cat-core"/>
</dbReference>
<dbReference type="PROSITE" id="PS50994">
    <property type="entry name" value="INTEGRASE"/>
    <property type="match status" value="1"/>
</dbReference>
<sequence>MVESMFSKFKEDKVRMLLVQDHRGIALGSRGNTSGQAKVVKCYNCQGEGHMARQCTQPKRRRDATWFKEKVLLVQAQAEAFQTDDLDTYDSDCDDISSAKAILMANLSSCNSDVLSEVPYSNNSHNDVMNQGVQELQYSDQSPIFDYLDNEITSDSNIIPYSQYLEEIQHTIVQNTNTSAQQNSMILSIFEQMSNHATNWDNANNESKIVNESLTAELERYKEQVKILEQIFNVDLSSREKFIDSQMDDMIRMKNTKFPAFEAKIDTLKQTLSKHVKEKESLLTTLNGFKTEFKQREYKSIDKEIVLENKNKELENIVFAMQLNKEIFQQDKTCDNQNNPEIQEYFEQNDLKAQLQAKDTVISKLNETIHSMRENVNPAKVKQDIDENETINIELEHSVAKLLSENEKLHIEKEYLKKTYKEIYDSIKPTRVHAKEHCEDLIANLNAKSMENADLKAQIQEKPTGNTKNNRISQSLSSNNTNKVEDQSRSVKYRKKKKNCVVKTECNAYVMQSMLNANSKSTCAICNECLFDANHDQCVLDYVHDVNVLSKTKRAKRKNRKQIWKPTDCPNCSVDVGISHETSVVRTPQQNDIVERQNRTLVDVARTMLIYTNTPLFLWAEAIAMTCYTQNRSLICFCHGKTPYELLHDRNPNLSYLYEFGALCYPINDSEDLGKLKAKVDVGIVIGYAPAKKTYRIYNRHTRRIMETIHVDFNDLTGMASEQSSLGPTLNEMTPGTLSSGLVPQPPSSTPFVLPTRNDWDTLLQSLFDEYFHPLPCVDHPVSEVAAPVLDVSTGTPSSTSVDQDAPSQSTSQTPPELLSQVIPPGAKEADHDIEVAHIDNNPYVGFPIPEPNHPIDNVIGDPSRPVSIRHQLQTEALFCYFNAFLSSVEPKSYKEALTEYCWIEAMQEELNKFERLEVWELVPRPDRVMIITLKWIYKVKLDELRGILKNKARLVARGYRQEKGIDLEESFTLVD</sequence>
<dbReference type="Pfam" id="PF00098">
    <property type="entry name" value="zf-CCHC"/>
    <property type="match status" value="1"/>
</dbReference>
<dbReference type="Proteomes" id="UP001151760">
    <property type="component" value="Unassembled WGS sequence"/>
</dbReference>
<protein>
    <submittedName>
        <fullName evidence="8">Ribonuclease H-like domain-containing protein</fullName>
    </submittedName>
</protein>
<dbReference type="SUPFAM" id="SSF53098">
    <property type="entry name" value="Ribonuclease H-like"/>
    <property type="match status" value="1"/>
</dbReference>
<feature type="compositionally biased region" description="Polar residues" evidence="5">
    <location>
        <begin position="793"/>
        <end position="815"/>
    </location>
</feature>
<feature type="coiled-coil region" evidence="4">
    <location>
        <begin position="204"/>
        <end position="231"/>
    </location>
</feature>
<dbReference type="SMART" id="SM00343">
    <property type="entry name" value="ZnF_C2HC"/>
    <property type="match status" value="1"/>
</dbReference>
<organism evidence="8 9">
    <name type="scientific">Tanacetum coccineum</name>
    <dbReference type="NCBI Taxonomy" id="301880"/>
    <lineage>
        <taxon>Eukaryota</taxon>
        <taxon>Viridiplantae</taxon>
        <taxon>Streptophyta</taxon>
        <taxon>Embryophyta</taxon>
        <taxon>Tracheophyta</taxon>
        <taxon>Spermatophyta</taxon>
        <taxon>Magnoliopsida</taxon>
        <taxon>eudicotyledons</taxon>
        <taxon>Gunneridae</taxon>
        <taxon>Pentapetalae</taxon>
        <taxon>asterids</taxon>
        <taxon>campanulids</taxon>
        <taxon>Asterales</taxon>
        <taxon>Asteraceae</taxon>
        <taxon>Asteroideae</taxon>
        <taxon>Anthemideae</taxon>
        <taxon>Anthemidinae</taxon>
        <taxon>Tanacetum</taxon>
    </lineage>
</organism>
<dbReference type="InterPro" id="IPR036397">
    <property type="entry name" value="RNaseH_sf"/>
</dbReference>
<dbReference type="PROSITE" id="PS50158">
    <property type="entry name" value="ZF_CCHC"/>
    <property type="match status" value="1"/>
</dbReference>
<keyword evidence="9" id="KW-1185">Reference proteome</keyword>
<dbReference type="InterPro" id="IPR013103">
    <property type="entry name" value="RVT_2"/>
</dbReference>
<keyword evidence="4" id="KW-0175">Coiled coil</keyword>
<feature type="region of interest" description="Disordered" evidence="5">
    <location>
        <begin position="791"/>
        <end position="817"/>
    </location>
</feature>
<feature type="domain" description="CCHC-type" evidence="6">
    <location>
        <begin position="41"/>
        <end position="57"/>
    </location>
</feature>
<evidence type="ECO:0000256" key="5">
    <source>
        <dbReference type="SAM" id="MobiDB-lite"/>
    </source>
</evidence>
<accession>A0ABQ5HQD7</accession>
<dbReference type="InterPro" id="IPR001878">
    <property type="entry name" value="Znf_CCHC"/>
</dbReference>
<dbReference type="PANTHER" id="PTHR42648:SF32">
    <property type="entry name" value="RIBONUCLEASE H-LIKE DOMAIN, GAG-PRE-INTEGRASE DOMAIN PROTEIN-RELATED"/>
    <property type="match status" value="1"/>
</dbReference>
<evidence type="ECO:0000313" key="9">
    <source>
        <dbReference type="Proteomes" id="UP001151760"/>
    </source>
</evidence>
<keyword evidence="3" id="KW-0863">Zinc-finger</keyword>
<dbReference type="PANTHER" id="PTHR42648">
    <property type="entry name" value="TRANSPOSASE, PUTATIVE-RELATED"/>
    <property type="match status" value="1"/>
</dbReference>
<keyword evidence="1" id="KW-0479">Metal-binding</keyword>
<feature type="compositionally biased region" description="Polar residues" evidence="5">
    <location>
        <begin position="461"/>
        <end position="482"/>
    </location>
</feature>
<reference evidence="8" key="2">
    <citation type="submission" date="2022-01" db="EMBL/GenBank/DDBJ databases">
        <authorList>
            <person name="Yamashiro T."/>
            <person name="Shiraishi A."/>
            <person name="Satake H."/>
            <person name="Nakayama K."/>
        </authorList>
    </citation>
    <scope>NUCLEOTIDE SEQUENCE</scope>
</reference>
<dbReference type="InterPro" id="IPR036875">
    <property type="entry name" value="Znf_CCHC_sf"/>
</dbReference>
<name>A0ABQ5HQD7_9ASTR</name>
<dbReference type="InterPro" id="IPR039537">
    <property type="entry name" value="Retrotran_Ty1/copia-like"/>
</dbReference>
<comment type="caution">
    <text evidence="8">The sequence shown here is derived from an EMBL/GenBank/DDBJ whole genome shotgun (WGS) entry which is preliminary data.</text>
</comment>
<feature type="domain" description="Integrase catalytic" evidence="7">
    <location>
        <begin position="577"/>
        <end position="651"/>
    </location>
</feature>
<evidence type="ECO:0000313" key="8">
    <source>
        <dbReference type="EMBL" id="GJT89764.1"/>
    </source>
</evidence>
<proteinExistence type="predicted"/>
<evidence type="ECO:0000259" key="6">
    <source>
        <dbReference type="PROSITE" id="PS50158"/>
    </source>
</evidence>
<dbReference type="Gene3D" id="4.10.60.10">
    <property type="entry name" value="Zinc finger, CCHC-type"/>
    <property type="match status" value="1"/>
</dbReference>
<evidence type="ECO:0000256" key="2">
    <source>
        <dbReference type="ARBA" id="ARBA00022801"/>
    </source>
</evidence>
<gene>
    <name evidence="8" type="ORF">Tco_1078609</name>
</gene>
<dbReference type="InterPro" id="IPR012337">
    <property type="entry name" value="RNaseH-like_sf"/>
</dbReference>
<reference evidence="8" key="1">
    <citation type="journal article" date="2022" name="Int. J. Mol. Sci.">
        <title>Draft Genome of Tanacetum Coccineum: Genomic Comparison of Closely Related Tanacetum-Family Plants.</title>
        <authorList>
            <person name="Yamashiro T."/>
            <person name="Shiraishi A."/>
            <person name="Nakayama K."/>
            <person name="Satake H."/>
        </authorList>
    </citation>
    <scope>NUCLEOTIDE SEQUENCE</scope>
</reference>
<feature type="region of interest" description="Disordered" evidence="5">
    <location>
        <begin position="458"/>
        <end position="490"/>
    </location>
</feature>
<dbReference type="InterPro" id="IPR057670">
    <property type="entry name" value="SH3_retrovirus"/>
</dbReference>